<keyword evidence="2" id="KW-0012">Acyltransferase</keyword>
<evidence type="ECO:0000313" key="3">
    <source>
        <dbReference type="Proteomes" id="UP000463224"/>
    </source>
</evidence>
<dbReference type="Pfam" id="PF01553">
    <property type="entry name" value="Acyltransferase"/>
    <property type="match status" value="1"/>
</dbReference>
<keyword evidence="2" id="KW-0808">Transferase</keyword>
<dbReference type="EMBL" id="WPHG01000001">
    <property type="protein sequence ID" value="MVA96312.1"/>
    <property type="molecule type" value="Genomic_DNA"/>
</dbReference>
<dbReference type="InterPro" id="IPR002123">
    <property type="entry name" value="Plipid/glycerol_acylTrfase"/>
</dbReference>
<dbReference type="RefSeq" id="WP_156711266.1">
    <property type="nucleotide sequence ID" value="NZ_WPHG01000001.1"/>
</dbReference>
<proteinExistence type="predicted"/>
<organism evidence="2 3">
    <name type="scientific">Nitratireductor arenosus</name>
    <dbReference type="NCBI Taxonomy" id="2682096"/>
    <lineage>
        <taxon>Bacteria</taxon>
        <taxon>Pseudomonadati</taxon>
        <taxon>Pseudomonadota</taxon>
        <taxon>Alphaproteobacteria</taxon>
        <taxon>Hyphomicrobiales</taxon>
        <taxon>Phyllobacteriaceae</taxon>
        <taxon>Nitratireductor</taxon>
    </lineage>
</organism>
<keyword evidence="3" id="KW-1185">Reference proteome</keyword>
<dbReference type="GO" id="GO:0016746">
    <property type="term" value="F:acyltransferase activity"/>
    <property type="evidence" value="ECO:0007669"/>
    <property type="project" value="UniProtKB-KW"/>
</dbReference>
<protein>
    <submittedName>
        <fullName evidence="2">Acyltransferase</fullName>
    </submittedName>
</protein>
<accession>A0A844QAV2</accession>
<comment type="caution">
    <text evidence="2">The sequence shown here is derived from an EMBL/GenBank/DDBJ whole genome shotgun (WGS) entry which is preliminary data.</text>
</comment>
<evidence type="ECO:0000313" key="2">
    <source>
        <dbReference type="EMBL" id="MVA96312.1"/>
    </source>
</evidence>
<sequence>MDTPTSPSSIAKLIGGRALYGLMSDGDAHIIDQLIEERTVNLSRNPLWPVFKPLLYRAFHYREAVRMADRIAAMGGREAFEHISGLLSLDIDVAGLENLPCEGSVIIAPNHPTGIADGVAMYDALRRLRGDLVFFANRDALRVAQGFRDVIIPVEWRAGEKSHAKSRDTLEMTARAFAAERAVVLFPAGRIAYWHEGHLTERPWQTSAVALARRFDTPIMPVHITARNSGLFYFLGKYSTELRDMTLFHELLNKKRFHFSIRFGKPIPPDALDGDATELTARLQEHAVHRLAADPEAAFDAPVTA</sequence>
<dbReference type="SUPFAM" id="SSF69593">
    <property type="entry name" value="Glycerol-3-phosphate (1)-acyltransferase"/>
    <property type="match status" value="1"/>
</dbReference>
<evidence type="ECO:0000259" key="1">
    <source>
        <dbReference type="SMART" id="SM00563"/>
    </source>
</evidence>
<dbReference type="SMART" id="SM00563">
    <property type="entry name" value="PlsC"/>
    <property type="match status" value="1"/>
</dbReference>
<gene>
    <name evidence="2" type="ORF">GN330_03510</name>
</gene>
<dbReference type="Proteomes" id="UP000463224">
    <property type="component" value="Unassembled WGS sequence"/>
</dbReference>
<dbReference type="AlphaFoldDB" id="A0A844QAV2"/>
<name>A0A844QAV2_9HYPH</name>
<feature type="domain" description="Phospholipid/glycerol acyltransferase" evidence="1">
    <location>
        <begin position="105"/>
        <end position="227"/>
    </location>
</feature>
<reference evidence="2 3" key="1">
    <citation type="submission" date="2019-12" db="EMBL/GenBank/DDBJ databases">
        <title>Nitratireductor arenosus sp. nov., Isolated from sea sand, Jeju island, South Korea.</title>
        <authorList>
            <person name="Kim W."/>
        </authorList>
    </citation>
    <scope>NUCLEOTIDE SEQUENCE [LARGE SCALE GENOMIC DNA]</scope>
    <source>
        <strain evidence="2 3">CAU 1489</strain>
    </source>
</reference>